<protein>
    <recommendedName>
        <fullName evidence="1">Mycothiol-dependent maleylpyruvate isomerase metal-binding domain-containing protein</fullName>
    </recommendedName>
</protein>
<name>A0ABS4Z288_9ACTN</name>
<evidence type="ECO:0000313" key="3">
    <source>
        <dbReference type="Proteomes" id="UP000758168"/>
    </source>
</evidence>
<comment type="caution">
    <text evidence="2">The sequence shown here is derived from an EMBL/GenBank/DDBJ whole genome shotgun (WGS) entry which is preliminary data.</text>
</comment>
<dbReference type="Gene3D" id="1.20.120.450">
    <property type="entry name" value="dinb family like domain"/>
    <property type="match status" value="1"/>
</dbReference>
<evidence type="ECO:0000313" key="2">
    <source>
        <dbReference type="EMBL" id="MBP2415150.1"/>
    </source>
</evidence>
<dbReference type="Pfam" id="PF11716">
    <property type="entry name" value="MDMPI_N"/>
    <property type="match status" value="1"/>
</dbReference>
<organism evidence="2 3">
    <name type="scientific">Microlunatus capsulatus</name>
    <dbReference type="NCBI Taxonomy" id="99117"/>
    <lineage>
        <taxon>Bacteria</taxon>
        <taxon>Bacillati</taxon>
        <taxon>Actinomycetota</taxon>
        <taxon>Actinomycetes</taxon>
        <taxon>Propionibacteriales</taxon>
        <taxon>Propionibacteriaceae</taxon>
        <taxon>Microlunatus</taxon>
    </lineage>
</organism>
<sequence length="218" mass="22666">MPLTFRDVLDRDALLRATDAAAGLVGHPAVAGAWEQESALPGLTVGGLAVHLASQADAAVEFLGLEPVPADAPLVALADSFARADWFTAPVDAPENTSIRDEFNAMAAVGPERAAQWLQQSRAQLPAAVQGAGPTTYVPWLGCRLATDDFLVVRTLETVVHADDLAVSAGLPTPAFDEDVLHPVLALLAVLGGRRHGQDAALRALARAERATAVAAAF</sequence>
<evidence type="ECO:0000259" key="1">
    <source>
        <dbReference type="Pfam" id="PF11716"/>
    </source>
</evidence>
<accession>A0ABS4Z288</accession>
<proteinExistence type="predicted"/>
<dbReference type="InterPro" id="IPR034660">
    <property type="entry name" value="DinB/YfiT-like"/>
</dbReference>
<dbReference type="InterPro" id="IPR024344">
    <property type="entry name" value="MDMPI_metal-binding"/>
</dbReference>
<reference evidence="2 3" key="1">
    <citation type="submission" date="2021-03" db="EMBL/GenBank/DDBJ databases">
        <title>Sequencing the genomes of 1000 actinobacteria strains.</title>
        <authorList>
            <person name="Klenk H.-P."/>
        </authorList>
    </citation>
    <scope>NUCLEOTIDE SEQUENCE [LARGE SCALE GENOMIC DNA]</scope>
    <source>
        <strain evidence="2 3">DSM 12936</strain>
    </source>
</reference>
<gene>
    <name evidence="2" type="ORF">JOF54_000072</name>
</gene>
<keyword evidence="3" id="KW-1185">Reference proteome</keyword>
<dbReference type="RefSeq" id="WP_210051925.1">
    <property type="nucleotide sequence ID" value="NZ_BAAAMH010000008.1"/>
</dbReference>
<dbReference type="EMBL" id="JAGIOB010000001">
    <property type="protein sequence ID" value="MBP2415150.1"/>
    <property type="molecule type" value="Genomic_DNA"/>
</dbReference>
<feature type="domain" description="Mycothiol-dependent maleylpyruvate isomerase metal-binding" evidence="1">
    <location>
        <begin position="15"/>
        <end position="166"/>
    </location>
</feature>
<dbReference type="SUPFAM" id="SSF109854">
    <property type="entry name" value="DinB/YfiT-like putative metalloenzymes"/>
    <property type="match status" value="1"/>
</dbReference>
<dbReference type="Proteomes" id="UP000758168">
    <property type="component" value="Unassembled WGS sequence"/>
</dbReference>